<dbReference type="GO" id="GO:0035869">
    <property type="term" value="C:ciliary transition zone"/>
    <property type="evidence" value="ECO:0007669"/>
    <property type="project" value="TreeGrafter"/>
</dbReference>
<protein>
    <submittedName>
        <fullName evidence="2">Coiled-coil and C2 domain-containing protein 2A</fullName>
    </submittedName>
</protein>
<dbReference type="HOGENOM" id="CLU_1251732_0_0_1"/>
<dbReference type="InParanoid" id="K1RK85"/>
<accession>K1RK85</accession>
<sequence>MCNNHATQTCGINAEEKAKILHDKQPRFLEDEGFYVGTRPKISGWNVNKMENRLIKELHREKWFGEDGRMIVLPNPLRPTPSRPPITEEQEPGLEVQYRKAIMHEFDSRYIDGSLDNAGYYQLDVDINSLSFSHHHLFSREHVLATRLSQLYEEYMDRQKKNMAEYLSEKLKALKLSAVHLKDHMAAKKSEHDYADRSNFQKRLQDYKDEISKSDTLNESG</sequence>
<name>K1RK85_MAGGI</name>
<feature type="domain" description="DUF5523" evidence="1">
    <location>
        <begin position="17"/>
        <end position="100"/>
    </location>
</feature>
<evidence type="ECO:0000313" key="2">
    <source>
        <dbReference type="EMBL" id="EKC42025.1"/>
    </source>
</evidence>
<dbReference type="InterPro" id="IPR052434">
    <property type="entry name" value="Tectonic-like_complex_comp"/>
</dbReference>
<proteinExistence type="predicted"/>
<dbReference type="InterPro" id="IPR041510">
    <property type="entry name" value="DUF5523"/>
</dbReference>
<dbReference type="GO" id="GO:1905515">
    <property type="term" value="P:non-motile cilium assembly"/>
    <property type="evidence" value="ECO:0007669"/>
    <property type="project" value="TreeGrafter"/>
</dbReference>
<reference evidence="2" key="1">
    <citation type="journal article" date="2012" name="Nature">
        <title>The oyster genome reveals stress adaptation and complexity of shell formation.</title>
        <authorList>
            <person name="Zhang G."/>
            <person name="Fang X."/>
            <person name="Guo X."/>
            <person name="Li L."/>
            <person name="Luo R."/>
            <person name="Xu F."/>
            <person name="Yang P."/>
            <person name="Zhang L."/>
            <person name="Wang X."/>
            <person name="Qi H."/>
            <person name="Xiong Z."/>
            <person name="Que H."/>
            <person name="Xie Y."/>
            <person name="Holland P.W."/>
            <person name="Paps J."/>
            <person name="Zhu Y."/>
            <person name="Wu F."/>
            <person name="Chen Y."/>
            <person name="Wang J."/>
            <person name="Peng C."/>
            <person name="Meng J."/>
            <person name="Yang L."/>
            <person name="Liu J."/>
            <person name="Wen B."/>
            <person name="Zhang N."/>
            <person name="Huang Z."/>
            <person name="Zhu Q."/>
            <person name="Feng Y."/>
            <person name="Mount A."/>
            <person name="Hedgecock D."/>
            <person name="Xu Z."/>
            <person name="Liu Y."/>
            <person name="Domazet-Loso T."/>
            <person name="Du Y."/>
            <person name="Sun X."/>
            <person name="Zhang S."/>
            <person name="Liu B."/>
            <person name="Cheng P."/>
            <person name="Jiang X."/>
            <person name="Li J."/>
            <person name="Fan D."/>
            <person name="Wang W."/>
            <person name="Fu W."/>
            <person name="Wang T."/>
            <person name="Wang B."/>
            <person name="Zhang J."/>
            <person name="Peng Z."/>
            <person name="Li Y."/>
            <person name="Li N."/>
            <person name="Wang J."/>
            <person name="Chen M."/>
            <person name="He Y."/>
            <person name="Tan F."/>
            <person name="Song X."/>
            <person name="Zheng Q."/>
            <person name="Huang R."/>
            <person name="Yang H."/>
            <person name="Du X."/>
            <person name="Chen L."/>
            <person name="Yang M."/>
            <person name="Gaffney P.M."/>
            <person name="Wang S."/>
            <person name="Luo L."/>
            <person name="She Z."/>
            <person name="Ming Y."/>
            <person name="Huang W."/>
            <person name="Zhang S."/>
            <person name="Huang B."/>
            <person name="Zhang Y."/>
            <person name="Qu T."/>
            <person name="Ni P."/>
            <person name="Miao G."/>
            <person name="Wang J."/>
            <person name="Wang Q."/>
            <person name="Steinberg C.E."/>
            <person name="Wang H."/>
            <person name="Li N."/>
            <person name="Qian L."/>
            <person name="Zhang G."/>
            <person name="Li Y."/>
            <person name="Yang H."/>
            <person name="Liu X."/>
            <person name="Wang J."/>
            <person name="Yin Y."/>
            <person name="Wang J."/>
        </authorList>
    </citation>
    <scope>NUCLEOTIDE SEQUENCE [LARGE SCALE GENOMIC DNA]</scope>
    <source>
        <strain evidence="2">05x7-T-G4-1.051#20</strain>
    </source>
</reference>
<evidence type="ECO:0000259" key="1">
    <source>
        <dbReference type="Pfam" id="PF17661"/>
    </source>
</evidence>
<organism evidence="2">
    <name type="scientific">Magallana gigas</name>
    <name type="common">Pacific oyster</name>
    <name type="synonym">Crassostrea gigas</name>
    <dbReference type="NCBI Taxonomy" id="29159"/>
    <lineage>
        <taxon>Eukaryota</taxon>
        <taxon>Metazoa</taxon>
        <taxon>Spiralia</taxon>
        <taxon>Lophotrochozoa</taxon>
        <taxon>Mollusca</taxon>
        <taxon>Bivalvia</taxon>
        <taxon>Autobranchia</taxon>
        <taxon>Pteriomorphia</taxon>
        <taxon>Ostreida</taxon>
        <taxon>Ostreoidea</taxon>
        <taxon>Ostreidae</taxon>
        <taxon>Magallana</taxon>
    </lineage>
</organism>
<dbReference type="EMBL" id="JH818444">
    <property type="protein sequence ID" value="EKC42025.1"/>
    <property type="molecule type" value="Genomic_DNA"/>
</dbReference>
<dbReference type="Pfam" id="PF17661">
    <property type="entry name" value="DUF5523"/>
    <property type="match status" value="1"/>
</dbReference>
<gene>
    <name evidence="2" type="ORF">CGI_10028211</name>
</gene>
<dbReference type="PANTHER" id="PTHR20837">
    <property type="entry name" value="CENTROSOMAL PROTEIN-RELATED"/>
    <property type="match status" value="1"/>
</dbReference>
<dbReference type="GO" id="GO:1904491">
    <property type="term" value="P:protein localization to ciliary transition zone"/>
    <property type="evidence" value="ECO:0007669"/>
    <property type="project" value="TreeGrafter"/>
</dbReference>
<dbReference type="PANTHER" id="PTHR20837:SF0">
    <property type="entry name" value="COILED-COIL AND C2 DOMAIN-CONTAINING PROTEIN 2A"/>
    <property type="match status" value="1"/>
</dbReference>
<dbReference type="AlphaFoldDB" id="K1RK85"/>